<evidence type="ECO:0000313" key="3">
    <source>
        <dbReference type="Proteomes" id="UP000263881"/>
    </source>
</evidence>
<dbReference type="AlphaFoldDB" id="A0AAD0SGW3"/>
<dbReference type="SUPFAM" id="SSF54913">
    <property type="entry name" value="GlnB-like"/>
    <property type="match status" value="1"/>
</dbReference>
<dbReference type="Pfam" id="PF02641">
    <property type="entry name" value="DUF190"/>
    <property type="match status" value="1"/>
</dbReference>
<proteinExistence type="inferred from homology"/>
<dbReference type="RefSeq" id="WP_085652422.1">
    <property type="nucleotide sequence ID" value="NZ_CP023009.1"/>
</dbReference>
<dbReference type="InterPro" id="IPR003793">
    <property type="entry name" value="UPF0166"/>
</dbReference>
<evidence type="ECO:0000313" key="2">
    <source>
        <dbReference type="EMBL" id="AXW87527.1"/>
    </source>
</evidence>
<sequence>MHGYQITFFTQQDRLHGQRPLAQWLIEEARRQGIRGATLNGALGGLGHDGTVHAVNLFDLSDQPVQVTLVVTEEEAARFFQILEKEQVNAFYVQVAAEFGTLGSGPSETSQ</sequence>
<dbReference type="Gene3D" id="3.30.70.120">
    <property type="match status" value="1"/>
</dbReference>
<gene>
    <name evidence="2" type="ORF">CKQ53_11390</name>
</gene>
<reference evidence="2 3" key="1">
    <citation type="submission" date="2017-08" db="EMBL/GenBank/DDBJ databases">
        <title>Comparative genomics of bacteria isolated from necrotic lesions of AOD affected trees.</title>
        <authorList>
            <person name="Doonan J."/>
            <person name="Denman S."/>
            <person name="McDonald J.E."/>
        </authorList>
    </citation>
    <scope>NUCLEOTIDE SEQUENCE [LARGE SCALE GENOMIC DNA]</scope>
    <source>
        <strain evidence="2 3">477</strain>
    </source>
</reference>
<evidence type="ECO:0000256" key="1">
    <source>
        <dbReference type="ARBA" id="ARBA00010554"/>
    </source>
</evidence>
<accession>A0AAD0SGW3</accession>
<dbReference type="InterPro" id="IPR015867">
    <property type="entry name" value="N-reg_PII/ATP_PRibTrfase_C"/>
</dbReference>
<dbReference type="InterPro" id="IPR011322">
    <property type="entry name" value="N-reg_PII-like_a/b"/>
</dbReference>
<organism evidence="2 3">
    <name type="scientific">Lonsdalea britannica</name>
    <dbReference type="NCBI Taxonomy" id="1082704"/>
    <lineage>
        <taxon>Bacteria</taxon>
        <taxon>Pseudomonadati</taxon>
        <taxon>Pseudomonadota</taxon>
        <taxon>Gammaproteobacteria</taxon>
        <taxon>Enterobacterales</taxon>
        <taxon>Pectobacteriaceae</taxon>
        <taxon>Lonsdalea</taxon>
    </lineage>
</organism>
<keyword evidence="3" id="KW-1185">Reference proteome</keyword>
<comment type="similarity">
    <text evidence="1">Belongs to the UPF0166 family.</text>
</comment>
<dbReference type="Proteomes" id="UP000263881">
    <property type="component" value="Chromosome"/>
</dbReference>
<protein>
    <recommendedName>
        <fullName evidence="4">DUF190 domain-containing protein</fullName>
    </recommendedName>
</protein>
<name>A0AAD0SGW3_9GAMM</name>
<dbReference type="KEGG" id="lbq:CKQ53_11390"/>
<dbReference type="EMBL" id="CP023009">
    <property type="protein sequence ID" value="AXW87527.1"/>
    <property type="molecule type" value="Genomic_DNA"/>
</dbReference>
<evidence type="ECO:0008006" key="4">
    <source>
        <dbReference type="Google" id="ProtNLM"/>
    </source>
</evidence>